<evidence type="ECO:0000256" key="1">
    <source>
        <dbReference type="ARBA" id="ARBA00009136"/>
    </source>
</evidence>
<proteinExistence type="inferred from homology"/>
<feature type="domain" description="UBA" evidence="6">
    <location>
        <begin position="121"/>
        <end position="162"/>
    </location>
</feature>
<comment type="caution">
    <text evidence="7">The sequence shown here is derived from an EMBL/GenBank/DDBJ whole genome shotgun (WGS) entry which is preliminary data.</text>
</comment>
<evidence type="ECO:0000313" key="8">
    <source>
        <dbReference type="Proteomes" id="UP000237347"/>
    </source>
</evidence>
<reference evidence="7 8" key="1">
    <citation type="journal article" date="2018" name="Sci. Data">
        <title>The draft genome sequence of cork oak.</title>
        <authorList>
            <person name="Ramos A.M."/>
            <person name="Usie A."/>
            <person name="Barbosa P."/>
            <person name="Barros P.M."/>
            <person name="Capote T."/>
            <person name="Chaves I."/>
            <person name="Simoes F."/>
            <person name="Abreu I."/>
            <person name="Carrasquinho I."/>
            <person name="Faro C."/>
            <person name="Guimaraes J.B."/>
            <person name="Mendonca D."/>
            <person name="Nobrega F."/>
            <person name="Rodrigues L."/>
            <person name="Saibo N.J.M."/>
            <person name="Varela M.C."/>
            <person name="Egas C."/>
            <person name="Matos J."/>
            <person name="Miguel C.M."/>
            <person name="Oliveira M.M."/>
            <person name="Ricardo C.P."/>
            <person name="Goncalves S."/>
        </authorList>
    </citation>
    <scope>NUCLEOTIDE SEQUENCE [LARGE SCALE GENOMIC DNA]</scope>
    <source>
        <strain evidence="8">cv. HL8</strain>
    </source>
</reference>
<evidence type="ECO:0000256" key="2">
    <source>
        <dbReference type="ARBA" id="ARBA00022670"/>
    </source>
</evidence>
<evidence type="ECO:0000256" key="5">
    <source>
        <dbReference type="SAM" id="MobiDB-lite"/>
    </source>
</evidence>
<accession>A0AAW0L861</accession>
<dbReference type="PANTHER" id="PTHR12917:SF1">
    <property type="entry name" value="AT13091P"/>
    <property type="match status" value="1"/>
</dbReference>
<dbReference type="Pfam" id="PF00627">
    <property type="entry name" value="UBA"/>
    <property type="match status" value="1"/>
</dbReference>
<evidence type="ECO:0000259" key="6">
    <source>
        <dbReference type="PROSITE" id="PS50030"/>
    </source>
</evidence>
<dbReference type="Proteomes" id="UP000237347">
    <property type="component" value="Unassembled WGS sequence"/>
</dbReference>
<keyword evidence="3" id="KW-0064">Aspartyl protease</keyword>
<dbReference type="Pfam" id="PF09668">
    <property type="entry name" value="Asp_protease"/>
    <property type="match status" value="1"/>
</dbReference>
<dbReference type="InterPro" id="IPR009060">
    <property type="entry name" value="UBA-like_sf"/>
</dbReference>
<dbReference type="EMBL" id="PKMF04000146">
    <property type="protein sequence ID" value="KAK7847073.1"/>
    <property type="molecule type" value="Genomic_DNA"/>
</dbReference>
<dbReference type="InterPro" id="IPR015940">
    <property type="entry name" value="UBA"/>
</dbReference>
<keyword evidence="8" id="KW-1185">Reference proteome</keyword>
<dbReference type="Gene3D" id="1.10.8.10">
    <property type="entry name" value="DNA helicase RuvA subunit, C-terminal domain"/>
    <property type="match status" value="1"/>
</dbReference>
<evidence type="ECO:0000313" key="7">
    <source>
        <dbReference type="EMBL" id="KAK7847073.1"/>
    </source>
</evidence>
<dbReference type="PANTHER" id="PTHR12917">
    <property type="entry name" value="ASPARTYL PROTEASE DDI-RELATED"/>
    <property type="match status" value="1"/>
</dbReference>
<dbReference type="InterPro" id="IPR019103">
    <property type="entry name" value="Peptidase_aspartic_DDI1-type"/>
</dbReference>
<dbReference type="AlphaFoldDB" id="A0AAW0L861"/>
<name>A0AAW0L861_QUESU</name>
<comment type="similarity">
    <text evidence="1">Belongs to the DDI1 family.</text>
</comment>
<organism evidence="7 8">
    <name type="scientific">Quercus suber</name>
    <name type="common">Cork oak</name>
    <dbReference type="NCBI Taxonomy" id="58331"/>
    <lineage>
        <taxon>Eukaryota</taxon>
        <taxon>Viridiplantae</taxon>
        <taxon>Streptophyta</taxon>
        <taxon>Embryophyta</taxon>
        <taxon>Tracheophyta</taxon>
        <taxon>Spermatophyta</taxon>
        <taxon>Magnoliopsida</taxon>
        <taxon>eudicotyledons</taxon>
        <taxon>Gunneridae</taxon>
        <taxon>Pentapetalae</taxon>
        <taxon>rosids</taxon>
        <taxon>fabids</taxon>
        <taxon>Fagales</taxon>
        <taxon>Fagaceae</taxon>
        <taxon>Quercus</taxon>
    </lineage>
</organism>
<evidence type="ECO:0000256" key="3">
    <source>
        <dbReference type="ARBA" id="ARBA00022750"/>
    </source>
</evidence>
<gene>
    <name evidence="7" type="primary">DDI1_1</name>
    <name evidence="7" type="ORF">CFP56_007105</name>
</gene>
<feature type="region of interest" description="Disordered" evidence="5">
    <location>
        <begin position="88"/>
        <end position="117"/>
    </location>
</feature>
<keyword evidence="2" id="KW-0645">Protease</keyword>
<dbReference type="GO" id="GO:0004190">
    <property type="term" value="F:aspartic-type endopeptidase activity"/>
    <property type="evidence" value="ECO:0007669"/>
    <property type="project" value="UniProtKB-KW"/>
</dbReference>
<dbReference type="GO" id="GO:0006508">
    <property type="term" value="P:proteolysis"/>
    <property type="evidence" value="ECO:0007669"/>
    <property type="project" value="UniProtKB-KW"/>
</dbReference>
<dbReference type="SUPFAM" id="SSF46934">
    <property type="entry name" value="UBA-like"/>
    <property type="match status" value="1"/>
</dbReference>
<sequence length="162" mass="17258">MGKPLVVTLVSSRLLRLMDQRYKGIAQGVGQSEILGHIHVAPIKVIYLAFYQCPHCILDLKDNVLRVGGGEVSVPFLQDWPSNLSMLSKQASSSGTPMTSGTTDRSNIVPTGGSRGDMSLGPDFEAKVAKLVELGFGREAVIQALKLVDGNEDQAAGFLFGG</sequence>
<dbReference type="PROSITE" id="PS50030">
    <property type="entry name" value="UBA"/>
    <property type="match status" value="1"/>
</dbReference>
<evidence type="ECO:0000256" key="4">
    <source>
        <dbReference type="ARBA" id="ARBA00022801"/>
    </source>
</evidence>
<dbReference type="CDD" id="cd14309">
    <property type="entry name" value="UBA_scDdi1_like"/>
    <property type="match status" value="1"/>
</dbReference>
<protein>
    <submittedName>
        <fullName evidence="7">Dna damage-inducible protein 1</fullName>
    </submittedName>
</protein>
<keyword evidence="4" id="KW-0378">Hydrolase</keyword>
<dbReference type="SMART" id="SM00165">
    <property type="entry name" value="UBA"/>
    <property type="match status" value="1"/>
</dbReference>
<feature type="compositionally biased region" description="Low complexity" evidence="5">
    <location>
        <begin position="92"/>
        <end position="103"/>
    </location>
</feature>